<dbReference type="InterPro" id="IPR008271">
    <property type="entry name" value="Ser/Thr_kinase_AS"/>
</dbReference>
<evidence type="ECO:0000256" key="4">
    <source>
        <dbReference type="ARBA" id="ARBA00022741"/>
    </source>
</evidence>
<dbReference type="Gene3D" id="3.10.20.90">
    <property type="entry name" value="Phosphatidylinositol 3-kinase Catalytic Subunit, Chain A, domain 1"/>
    <property type="match status" value="1"/>
</dbReference>
<evidence type="ECO:0000256" key="9">
    <source>
        <dbReference type="SAM" id="Coils"/>
    </source>
</evidence>
<sequence length="841" mass="94932">MPQDLSSEQDPDDSDIEFVQVDPTGRYGRYKEVLGKGAFKKVYRAFDELEGIEVAWNQVKVADLLRNSEDLGRLYSEVHLLQTLKHKNIIKFYYSWVDTKNESINFITEIFTSGTLRQYRRKHKHVDLRALKKWSRQILEGLLYLHSHDPPVIHRDLKCDNIFVNGNQGEVKIGDLGLAAILRKARSAHSVIGTPEFMAPELYEEEYNELVDIYSFGMCLLELVTFEYPYIECANAAQIFKKVTSCAATMDSLLVRLSPEGVQDWNITFVRAFNDWEVDIVALFFQLLNSHIPSSKNGVRFPCKSVWAVKAPQRVSFFVWTVAWGRILIFDNLMRRGYAMAGWCCMCHCDGETVDHLLLYFSVAFELWSFVFQSFGTQWVIVSRVLDLLSGGGIGLGNTCWVSGILVPLCLMWTIWRERNSRIFEDKASSLDHIKGAFVNSLFDWSRGIKPASLAKVTDPAVRAFIEKCIAEVSQRLTAKELLMDPFLRSDEDESIGRSLHSKTHYSEGSSDHVDIGKSAEDSSTEISRDFSVQGQRKDVHTIFLKLRIADSSGHYRNIHFPFDIEADTAIAVASEMVEELDLTDQDVSTIAEMIDSEIRSHIPDWEPREFPIDSFAGEVASPDSCASEAKEEAYPFMNDSARSPVNLLLERLPSGRKYWSDSPKAFGGSSPVKSSPSNLSYQVDVVATGSSSTGFNENSPDCHEDTDKPCVDAFLEQPEDECVSDDDNNSKEKVASPPVDLRFADNNSAAADLRSSNGNYPLEENYLESEDVKKISEKLETLLMKQQEELNDLKRKHELAILEILKGLSLEIRQKLEDLSHVDKVGKHEFVAANNAAGCV</sequence>
<dbReference type="InterPro" id="IPR000719">
    <property type="entry name" value="Prot_kinase_dom"/>
</dbReference>
<dbReference type="Gene3D" id="1.10.510.10">
    <property type="entry name" value="Transferase(Phosphotransferase) domain 1"/>
    <property type="match status" value="1"/>
</dbReference>
<comment type="catalytic activity">
    <reaction evidence="7">
        <text>L-threonyl-[protein] + ATP = O-phospho-L-threonyl-[protein] + ADP + H(+)</text>
        <dbReference type="Rhea" id="RHEA:46608"/>
        <dbReference type="Rhea" id="RHEA-COMP:11060"/>
        <dbReference type="Rhea" id="RHEA-COMP:11605"/>
        <dbReference type="ChEBI" id="CHEBI:15378"/>
        <dbReference type="ChEBI" id="CHEBI:30013"/>
        <dbReference type="ChEBI" id="CHEBI:30616"/>
        <dbReference type="ChEBI" id="CHEBI:61977"/>
        <dbReference type="ChEBI" id="CHEBI:456216"/>
        <dbReference type="EC" id="2.7.11.1"/>
    </reaction>
</comment>
<dbReference type="FunFam" id="3.10.20.90:FF:000252">
    <property type="entry name" value="Probable serine/threonine-protein kinase WNK3"/>
    <property type="match status" value="1"/>
</dbReference>
<dbReference type="Gene3D" id="3.30.200.20">
    <property type="entry name" value="Phosphorylase Kinase, domain 1"/>
    <property type="match status" value="1"/>
</dbReference>
<gene>
    <name evidence="12" type="ORF">FSB_LOCUS56476</name>
</gene>
<evidence type="ECO:0000256" key="5">
    <source>
        <dbReference type="ARBA" id="ARBA00022777"/>
    </source>
</evidence>
<keyword evidence="4" id="KW-0547">Nucleotide-binding</keyword>
<feature type="domain" description="Protein kinase" evidence="11">
    <location>
        <begin position="28"/>
        <end position="488"/>
    </location>
</feature>
<keyword evidence="2" id="KW-0723">Serine/threonine-protein kinase</keyword>
<dbReference type="InterPro" id="IPR050588">
    <property type="entry name" value="WNK_Ser-Thr_kinase"/>
</dbReference>
<evidence type="ECO:0000256" key="1">
    <source>
        <dbReference type="ARBA" id="ARBA00012513"/>
    </source>
</evidence>
<dbReference type="SUPFAM" id="SSF56112">
    <property type="entry name" value="Protein kinase-like (PK-like)"/>
    <property type="match status" value="1"/>
</dbReference>
<evidence type="ECO:0000259" key="11">
    <source>
        <dbReference type="PROSITE" id="PS50011"/>
    </source>
</evidence>
<evidence type="ECO:0000256" key="10">
    <source>
        <dbReference type="SAM" id="MobiDB-lite"/>
    </source>
</evidence>
<proteinExistence type="predicted"/>
<dbReference type="SMART" id="SM00220">
    <property type="entry name" value="S_TKc"/>
    <property type="match status" value="1"/>
</dbReference>
<feature type="region of interest" description="Disordered" evidence="10">
    <location>
        <begin position="499"/>
        <end position="521"/>
    </location>
</feature>
<dbReference type="GO" id="GO:0005524">
    <property type="term" value="F:ATP binding"/>
    <property type="evidence" value="ECO:0007669"/>
    <property type="project" value="UniProtKB-KW"/>
</dbReference>
<evidence type="ECO:0000313" key="12">
    <source>
        <dbReference type="EMBL" id="SPD28594.1"/>
    </source>
</evidence>
<dbReference type="PANTHER" id="PTHR13902">
    <property type="entry name" value="SERINE/THREONINE-PROTEIN KINASE WNK WITH NO LYSINE -RELATED"/>
    <property type="match status" value="1"/>
</dbReference>
<dbReference type="GO" id="GO:0004674">
    <property type="term" value="F:protein serine/threonine kinase activity"/>
    <property type="evidence" value="ECO:0007669"/>
    <property type="project" value="UniProtKB-KW"/>
</dbReference>
<dbReference type="Pfam" id="PF00069">
    <property type="entry name" value="Pkinase"/>
    <property type="match status" value="1"/>
</dbReference>
<dbReference type="Pfam" id="PF12202">
    <property type="entry name" value="OSR1_C"/>
    <property type="match status" value="1"/>
</dbReference>
<dbReference type="PROSITE" id="PS00108">
    <property type="entry name" value="PROTEIN_KINASE_ST"/>
    <property type="match status" value="1"/>
</dbReference>
<feature type="compositionally biased region" description="Basic and acidic residues" evidence="10">
    <location>
        <begin position="510"/>
        <end position="521"/>
    </location>
</feature>
<dbReference type="FunFam" id="1.10.510.10:FF:001565">
    <property type="entry name" value="WNK protein kinase"/>
    <property type="match status" value="1"/>
</dbReference>
<dbReference type="FunFam" id="3.30.200.20:FF:000075">
    <property type="entry name" value="Probable serine/threonine-protein kinase WNK1"/>
    <property type="match status" value="1"/>
</dbReference>
<dbReference type="InterPro" id="IPR011009">
    <property type="entry name" value="Kinase-like_dom_sf"/>
</dbReference>
<protein>
    <recommendedName>
        <fullName evidence="1">non-specific serine/threonine protein kinase</fullName>
        <ecNumber evidence="1">2.7.11.1</ecNumber>
    </recommendedName>
</protein>
<dbReference type="EMBL" id="OIVN01006237">
    <property type="protein sequence ID" value="SPD28594.1"/>
    <property type="molecule type" value="Genomic_DNA"/>
</dbReference>
<organism evidence="12">
    <name type="scientific">Fagus sylvatica</name>
    <name type="common">Beechnut</name>
    <dbReference type="NCBI Taxonomy" id="28930"/>
    <lineage>
        <taxon>Eukaryota</taxon>
        <taxon>Viridiplantae</taxon>
        <taxon>Streptophyta</taxon>
        <taxon>Embryophyta</taxon>
        <taxon>Tracheophyta</taxon>
        <taxon>Spermatophyta</taxon>
        <taxon>Magnoliopsida</taxon>
        <taxon>eudicotyledons</taxon>
        <taxon>Gunneridae</taxon>
        <taxon>Pentapetalae</taxon>
        <taxon>rosids</taxon>
        <taxon>fabids</taxon>
        <taxon>Fagales</taxon>
        <taxon>Fagaceae</taxon>
        <taxon>Fagus</taxon>
    </lineage>
</organism>
<keyword evidence="6" id="KW-0067">ATP-binding</keyword>
<dbReference type="InterPro" id="IPR024678">
    <property type="entry name" value="Kinase_OSR1/WNK_CCT"/>
</dbReference>
<dbReference type="InterPro" id="IPR026960">
    <property type="entry name" value="RVT-Znf"/>
</dbReference>
<evidence type="ECO:0000256" key="2">
    <source>
        <dbReference type="ARBA" id="ARBA00022527"/>
    </source>
</evidence>
<keyword evidence="3" id="KW-0808">Transferase</keyword>
<dbReference type="PROSITE" id="PS50011">
    <property type="entry name" value="PROTEIN_KINASE_DOM"/>
    <property type="match status" value="1"/>
</dbReference>
<name>A0A2N9IWD9_FAGSY</name>
<evidence type="ECO:0000256" key="7">
    <source>
        <dbReference type="ARBA" id="ARBA00047899"/>
    </source>
</evidence>
<feature type="coiled-coil region" evidence="9">
    <location>
        <begin position="777"/>
        <end position="804"/>
    </location>
</feature>
<keyword evidence="5" id="KW-0418">Kinase</keyword>
<dbReference type="EC" id="2.7.11.1" evidence="1"/>
<evidence type="ECO:0000256" key="8">
    <source>
        <dbReference type="ARBA" id="ARBA00048679"/>
    </source>
</evidence>
<dbReference type="Pfam" id="PF13966">
    <property type="entry name" value="zf-RVT"/>
    <property type="match status" value="1"/>
</dbReference>
<evidence type="ECO:0000256" key="3">
    <source>
        <dbReference type="ARBA" id="ARBA00022679"/>
    </source>
</evidence>
<reference evidence="12" key="1">
    <citation type="submission" date="2018-02" db="EMBL/GenBank/DDBJ databases">
        <authorList>
            <person name="Cohen D.B."/>
            <person name="Kent A.D."/>
        </authorList>
    </citation>
    <scope>NUCLEOTIDE SEQUENCE</scope>
</reference>
<accession>A0A2N9IWD9</accession>
<dbReference type="AlphaFoldDB" id="A0A2N9IWD9"/>
<keyword evidence="9" id="KW-0175">Coiled coil</keyword>
<evidence type="ECO:0000256" key="6">
    <source>
        <dbReference type="ARBA" id="ARBA00022840"/>
    </source>
</evidence>
<comment type="catalytic activity">
    <reaction evidence="8">
        <text>L-seryl-[protein] + ATP = O-phospho-L-seryl-[protein] + ADP + H(+)</text>
        <dbReference type="Rhea" id="RHEA:17989"/>
        <dbReference type="Rhea" id="RHEA-COMP:9863"/>
        <dbReference type="Rhea" id="RHEA-COMP:11604"/>
        <dbReference type="ChEBI" id="CHEBI:15378"/>
        <dbReference type="ChEBI" id="CHEBI:29999"/>
        <dbReference type="ChEBI" id="CHEBI:30616"/>
        <dbReference type="ChEBI" id="CHEBI:83421"/>
        <dbReference type="ChEBI" id="CHEBI:456216"/>
        <dbReference type="EC" id="2.7.11.1"/>
    </reaction>
</comment>